<evidence type="ECO:0008006" key="5">
    <source>
        <dbReference type="Google" id="ProtNLM"/>
    </source>
</evidence>
<feature type="compositionally biased region" description="Acidic residues" evidence="1">
    <location>
        <begin position="216"/>
        <end position="236"/>
    </location>
</feature>
<dbReference type="Proteomes" id="UP001165092">
    <property type="component" value="Unassembled WGS sequence"/>
</dbReference>
<keyword evidence="2" id="KW-0812">Transmembrane</keyword>
<organism evidence="3 4">
    <name type="scientific">Nocardiopsis ansamitocini</name>
    <dbReference type="NCBI Taxonomy" id="1670832"/>
    <lineage>
        <taxon>Bacteria</taxon>
        <taxon>Bacillati</taxon>
        <taxon>Actinomycetota</taxon>
        <taxon>Actinomycetes</taxon>
        <taxon>Streptosporangiales</taxon>
        <taxon>Nocardiopsidaceae</taxon>
        <taxon>Nocardiopsis</taxon>
    </lineage>
</organism>
<evidence type="ECO:0000256" key="1">
    <source>
        <dbReference type="SAM" id="MobiDB-lite"/>
    </source>
</evidence>
<comment type="caution">
    <text evidence="3">The sequence shown here is derived from an EMBL/GenBank/DDBJ whole genome shotgun (WGS) entry which is preliminary data.</text>
</comment>
<keyword evidence="2" id="KW-1133">Transmembrane helix</keyword>
<proteinExistence type="predicted"/>
<feature type="transmembrane region" description="Helical" evidence="2">
    <location>
        <begin position="29"/>
        <end position="52"/>
    </location>
</feature>
<reference evidence="3" key="1">
    <citation type="submission" date="2023-02" db="EMBL/GenBank/DDBJ databases">
        <title>Nocardiopsis ansamitocini NBRC 112285.</title>
        <authorList>
            <person name="Ichikawa N."/>
            <person name="Sato H."/>
            <person name="Tonouchi N."/>
        </authorList>
    </citation>
    <scope>NUCLEOTIDE SEQUENCE</scope>
    <source>
        <strain evidence="3">NBRC 112285</strain>
    </source>
</reference>
<feature type="region of interest" description="Disordered" evidence="1">
    <location>
        <begin position="207"/>
        <end position="236"/>
    </location>
</feature>
<keyword evidence="4" id="KW-1185">Reference proteome</keyword>
<evidence type="ECO:0000256" key="2">
    <source>
        <dbReference type="SAM" id="Phobius"/>
    </source>
</evidence>
<dbReference type="EMBL" id="BSQG01000001">
    <property type="protein sequence ID" value="GLU46621.1"/>
    <property type="molecule type" value="Genomic_DNA"/>
</dbReference>
<feature type="compositionally biased region" description="Basic residues" evidence="1">
    <location>
        <begin position="1"/>
        <end position="11"/>
    </location>
</feature>
<dbReference type="RefSeq" id="WP_285757459.1">
    <property type="nucleotide sequence ID" value="NZ_BSQG01000001.1"/>
</dbReference>
<dbReference type="Pfam" id="PF11303">
    <property type="entry name" value="DUF3105"/>
    <property type="match status" value="1"/>
</dbReference>
<evidence type="ECO:0000313" key="3">
    <source>
        <dbReference type="EMBL" id="GLU46621.1"/>
    </source>
</evidence>
<dbReference type="AlphaFoldDB" id="A0A9W6UG58"/>
<feature type="region of interest" description="Disordered" evidence="1">
    <location>
        <begin position="1"/>
        <end position="24"/>
    </location>
</feature>
<gene>
    <name evidence="3" type="ORF">Nans01_09720</name>
</gene>
<sequence>MSKSSAQRRREKAAEIRAQRQREARRNKILKTAGAVTAAVVVVGGVGFAGYMEYKRRNIDGVQEFSGLTNNHVTESVDYDQSPPVGGDHNSLWQNCGVYAAPLEPTHAVHSLEHGAVWINYDPDLPADQVEQLDAFYTPGSYVIVSPYEGELESPVVATAWGKMLAVDGPDDDRLKNFVQLYERNPNVPEPGAACSGQVDLTAAEIDDLRAQQEGAADDPAAEEEGAPAEEETPAG</sequence>
<dbReference type="InterPro" id="IPR021454">
    <property type="entry name" value="DUF3105"/>
</dbReference>
<protein>
    <recommendedName>
        <fullName evidence="5">DUF3105 domain-containing protein</fullName>
    </recommendedName>
</protein>
<evidence type="ECO:0000313" key="4">
    <source>
        <dbReference type="Proteomes" id="UP001165092"/>
    </source>
</evidence>
<feature type="compositionally biased region" description="Basic and acidic residues" evidence="1">
    <location>
        <begin position="12"/>
        <end position="24"/>
    </location>
</feature>
<accession>A0A9W6UG58</accession>
<keyword evidence="2" id="KW-0472">Membrane</keyword>
<name>A0A9W6UG58_9ACTN</name>